<dbReference type="SUPFAM" id="SSF53223">
    <property type="entry name" value="Aminoacid dehydrogenase-like, N-terminal domain"/>
    <property type="match status" value="1"/>
</dbReference>
<dbReference type="EC" id="1.5.1.5" evidence="12"/>
<dbReference type="AlphaFoldDB" id="A0A918VLX9"/>
<feature type="domain" description="Tetrahydrofolate dehydrogenase/cyclohydrolase catalytic" evidence="13">
    <location>
        <begin position="6"/>
        <end position="121"/>
    </location>
</feature>
<evidence type="ECO:0000256" key="5">
    <source>
        <dbReference type="ARBA" id="ARBA00022755"/>
    </source>
</evidence>
<dbReference type="Gene3D" id="3.40.50.720">
    <property type="entry name" value="NAD(P)-binding Rossmann-like Domain"/>
    <property type="match status" value="1"/>
</dbReference>
<dbReference type="GO" id="GO:0000105">
    <property type="term" value="P:L-histidine biosynthetic process"/>
    <property type="evidence" value="ECO:0007669"/>
    <property type="project" value="UniProtKB-KW"/>
</dbReference>
<evidence type="ECO:0000256" key="3">
    <source>
        <dbReference type="ARBA" id="ARBA00022563"/>
    </source>
</evidence>
<feature type="binding site" evidence="12">
    <location>
        <begin position="166"/>
        <end position="168"/>
    </location>
    <ligand>
        <name>NADP(+)</name>
        <dbReference type="ChEBI" id="CHEBI:58349"/>
    </ligand>
</feature>
<dbReference type="NCBIfam" id="NF010785">
    <property type="entry name" value="PRK14188.1"/>
    <property type="match status" value="1"/>
</dbReference>
<keyword evidence="16" id="KW-1185">Reference proteome</keyword>
<dbReference type="HAMAP" id="MF_01576">
    <property type="entry name" value="THF_DHG_CYH"/>
    <property type="match status" value="1"/>
</dbReference>
<sequence length="300" mass="31066">MTATIIDGKGFAAGLRERIAGHVAGLKSQHGITPGLAVVIVGEDPASQVYVASKARLTAEVGMHSVKHELPRETSQAALLQLIDELNRDDAIHGILVQMPVPDQIDPNAVINAISPEKDVDCFTPANVGKLAIGLPGPVSCTPLGCLMLLRDQLGELSGKEAVIIGRSNLVGKPLAQLLLRDNCTVTMAHSRTADLASVVKRADIVVAAAGRPNMVKGDWLKPGATVIDVGINRVPAPERGEGKTRLVGDVEFDSAADVAGAITPVPGGVGPMTIACLLANTITTASLLNGLVPPKDLTP</sequence>
<keyword evidence="10 12" id="KW-0486">Methionine biosynthesis</keyword>
<dbReference type="EMBL" id="BMZE01000001">
    <property type="protein sequence ID" value="GHA11955.1"/>
    <property type="molecule type" value="Genomic_DNA"/>
</dbReference>
<protein>
    <recommendedName>
        <fullName evidence="12">Bifunctional protein FolD</fullName>
    </recommendedName>
    <domain>
        <recommendedName>
            <fullName evidence="12">Methylenetetrahydrofolate dehydrogenase</fullName>
            <ecNumber evidence="12">1.5.1.5</ecNumber>
        </recommendedName>
    </domain>
    <domain>
        <recommendedName>
            <fullName evidence="12">Methenyltetrahydrofolate cyclohydrolase</fullName>
            <ecNumber evidence="12">3.5.4.9</ecNumber>
        </recommendedName>
    </domain>
</protein>
<reference evidence="15" key="1">
    <citation type="journal article" date="2014" name="Int. J. Syst. Evol. Microbiol.">
        <title>Complete genome sequence of Corynebacterium casei LMG S-19264T (=DSM 44701T), isolated from a smear-ripened cheese.</title>
        <authorList>
            <consortium name="US DOE Joint Genome Institute (JGI-PGF)"/>
            <person name="Walter F."/>
            <person name="Albersmeier A."/>
            <person name="Kalinowski J."/>
            <person name="Ruckert C."/>
        </authorList>
    </citation>
    <scope>NUCLEOTIDE SEQUENCE</scope>
    <source>
        <strain evidence="15">KCTC 32437</strain>
    </source>
</reference>
<reference evidence="15" key="2">
    <citation type="submission" date="2020-09" db="EMBL/GenBank/DDBJ databases">
        <authorList>
            <person name="Sun Q."/>
            <person name="Kim S."/>
        </authorList>
    </citation>
    <scope>NUCLEOTIDE SEQUENCE</scope>
    <source>
        <strain evidence="15">KCTC 32437</strain>
    </source>
</reference>
<evidence type="ECO:0000256" key="7">
    <source>
        <dbReference type="ARBA" id="ARBA00022857"/>
    </source>
</evidence>
<evidence type="ECO:0000313" key="15">
    <source>
        <dbReference type="EMBL" id="GHA11955.1"/>
    </source>
</evidence>
<dbReference type="GO" id="GO:0035999">
    <property type="term" value="P:tetrahydrofolate interconversion"/>
    <property type="evidence" value="ECO:0007669"/>
    <property type="project" value="UniProtKB-UniRule"/>
</dbReference>
<dbReference type="Pfam" id="PF00763">
    <property type="entry name" value="THF_DHG_CYH"/>
    <property type="match status" value="1"/>
</dbReference>
<keyword evidence="3 12" id="KW-0554">One-carbon metabolism</keyword>
<gene>
    <name evidence="12 15" type="primary">folD</name>
    <name evidence="15" type="ORF">GCM10007989_02900</name>
</gene>
<dbReference type="NCBIfam" id="NF010783">
    <property type="entry name" value="PRK14186.1"/>
    <property type="match status" value="1"/>
</dbReference>
<dbReference type="InterPro" id="IPR000672">
    <property type="entry name" value="THF_DH/CycHdrlase"/>
</dbReference>
<evidence type="ECO:0000259" key="13">
    <source>
        <dbReference type="Pfam" id="PF00763"/>
    </source>
</evidence>
<dbReference type="InterPro" id="IPR020867">
    <property type="entry name" value="THF_DH/CycHdrlase_CS"/>
</dbReference>
<dbReference type="InterPro" id="IPR020630">
    <property type="entry name" value="THF_DH/CycHdrlase_cat_dom"/>
</dbReference>
<accession>A0A918VLX9</accession>
<dbReference type="GO" id="GO:0005829">
    <property type="term" value="C:cytosol"/>
    <property type="evidence" value="ECO:0007669"/>
    <property type="project" value="TreeGrafter"/>
</dbReference>
<dbReference type="FunFam" id="3.40.50.720:FF:000006">
    <property type="entry name" value="Bifunctional protein FolD"/>
    <property type="match status" value="1"/>
</dbReference>
<comment type="function">
    <text evidence="12">Catalyzes the oxidation of 5,10-methylenetetrahydrofolate to 5,10-methenyltetrahydrofolate and then the hydrolysis of 5,10-methenyltetrahydrofolate to 10-formyltetrahydrofolate.</text>
</comment>
<comment type="catalytic activity">
    <reaction evidence="12">
        <text>(6R)-5,10-methylene-5,6,7,8-tetrahydrofolate + NADP(+) = (6R)-5,10-methenyltetrahydrofolate + NADPH</text>
        <dbReference type="Rhea" id="RHEA:22812"/>
        <dbReference type="ChEBI" id="CHEBI:15636"/>
        <dbReference type="ChEBI" id="CHEBI:57455"/>
        <dbReference type="ChEBI" id="CHEBI:57783"/>
        <dbReference type="ChEBI" id="CHEBI:58349"/>
        <dbReference type="EC" id="1.5.1.5"/>
    </reaction>
</comment>
<keyword evidence="6 12" id="KW-0378">Hydrolase</keyword>
<dbReference type="PRINTS" id="PR00085">
    <property type="entry name" value="THFDHDRGNASE"/>
</dbReference>
<dbReference type="InterPro" id="IPR046346">
    <property type="entry name" value="Aminoacid_DH-like_N_sf"/>
</dbReference>
<evidence type="ECO:0000259" key="14">
    <source>
        <dbReference type="Pfam" id="PF02882"/>
    </source>
</evidence>
<keyword evidence="4 12" id="KW-0028">Amino-acid biosynthesis</keyword>
<dbReference type="EC" id="3.5.4.9" evidence="12"/>
<evidence type="ECO:0000256" key="1">
    <source>
        <dbReference type="ARBA" id="ARBA00004777"/>
    </source>
</evidence>
<keyword evidence="9 12" id="KW-0368">Histidine biosynthesis</keyword>
<evidence type="ECO:0000313" key="16">
    <source>
        <dbReference type="Proteomes" id="UP000646579"/>
    </source>
</evidence>
<dbReference type="Pfam" id="PF02882">
    <property type="entry name" value="THF_DHG_CYH_C"/>
    <property type="match status" value="1"/>
</dbReference>
<dbReference type="GO" id="GO:0004488">
    <property type="term" value="F:methylenetetrahydrofolate dehydrogenase (NADP+) activity"/>
    <property type="evidence" value="ECO:0007669"/>
    <property type="project" value="UniProtKB-UniRule"/>
</dbReference>
<comment type="similarity">
    <text evidence="12">Belongs to the tetrahydrofolate dehydrogenase/cyclohydrolase family.</text>
</comment>
<dbReference type="PROSITE" id="PS00767">
    <property type="entry name" value="THF_DHG_CYH_2"/>
    <property type="match status" value="1"/>
</dbReference>
<keyword evidence="7 12" id="KW-0521">NADP</keyword>
<dbReference type="GO" id="GO:0004477">
    <property type="term" value="F:methenyltetrahydrofolate cyclohydrolase activity"/>
    <property type="evidence" value="ECO:0007669"/>
    <property type="project" value="UniProtKB-UniRule"/>
</dbReference>
<dbReference type="PANTHER" id="PTHR48099">
    <property type="entry name" value="C-1-TETRAHYDROFOLATE SYNTHASE, CYTOPLASMIC-RELATED"/>
    <property type="match status" value="1"/>
</dbReference>
<evidence type="ECO:0000256" key="6">
    <source>
        <dbReference type="ARBA" id="ARBA00022801"/>
    </source>
</evidence>
<name>A0A918VLX9_9HYPH</name>
<keyword evidence="5 12" id="KW-0658">Purine biosynthesis</keyword>
<proteinExistence type="inferred from homology"/>
<keyword evidence="8 12" id="KW-0560">Oxidoreductase</keyword>
<comment type="pathway">
    <text evidence="1 12">One-carbon metabolism; tetrahydrofolate interconversion.</text>
</comment>
<dbReference type="FunFam" id="3.40.50.10860:FF:000005">
    <property type="entry name" value="C-1-tetrahydrofolate synthase, cytoplasmic, putative"/>
    <property type="match status" value="1"/>
</dbReference>
<evidence type="ECO:0000256" key="2">
    <source>
        <dbReference type="ARBA" id="ARBA00011738"/>
    </source>
</evidence>
<dbReference type="InterPro" id="IPR036291">
    <property type="entry name" value="NAD(P)-bd_dom_sf"/>
</dbReference>
<organism evidence="15 16">
    <name type="scientific">Devosia pacifica</name>
    <dbReference type="NCBI Taxonomy" id="1335967"/>
    <lineage>
        <taxon>Bacteria</taxon>
        <taxon>Pseudomonadati</taxon>
        <taxon>Pseudomonadota</taxon>
        <taxon>Alphaproteobacteria</taxon>
        <taxon>Hyphomicrobiales</taxon>
        <taxon>Devosiaceae</taxon>
        <taxon>Devosia</taxon>
    </lineage>
</organism>
<dbReference type="GO" id="GO:0006164">
    <property type="term" value="P:purine nucleotide biosynthetic process"/>
    <property type="evidence" value="ECO:0007669"/>
    <property type="project" value="UniProtKB-KW"/>
</dbReference>
<comment type="caution">
    <text evidence="15">The sequence shown here is derived from an EMBL/GenBank/DDBJ whole genome shotgun (WGS) entry which is preliminary data.</text>
</comment>
<dbReference type="PANTHER" id="PTHR48099:SF5">
    <property type="entry name" value="C-1-TETRAHYDROFOLATE SYNTHASE, CYTOPLASMIC"/>
    <property type="match status" value="1"/>
</dbReference>
<evidence type="ECO:0000256" key="4">
    <source>
        <dbReference type="ARBA" id="ARBA00022605"/>
    </source>
</evidence>
<dbReference type="RefSeq" id="WP_189422703.1">
    <property type="nucleotide sequence ID" value="NZ_BMZE01000001.1"/>
</dbReference>
<dbReference type="Gene3D" id="3.40.50.10860">
    <property type="entry name" value="Leucine Dehydrogenase, chain A, domain 1"/>
    <property type="match status" value="1"/>
</dbReference>
<comment type="caution">
    <text evidence="12">Lacks conserved residue(s) required for the propagation of feature annotation.</text>
</comment>
<dbReference type="GO" id="GO:0009086">
    <property type="term" value="P:methionine biosynthetic process"/>
    <property type="evidence" value="ECO:0007669"/>
    <property type="project" value="UniProtKB-KW"/>
</dbReference>
<dbReference type="InterPro" id="IPR020631">
    <property type="entry name" value="THF_DH/CycHdrlase_NAD-bd_dom"/>
</dbReference>
<comment type="catalytic activity">
    <reaction evidence="12">
        <text>(6R)-5,10-methenyltetrahydrofolate + H2O = (6R)-10-formyltetrahydrofolate + H(+)</text>
        <dbReference type="Rhea" id="RHEA:23700"/>
        <dbReference type="ChEBI" id="CHEBI:15377"/>
        <dbReference type="ChEBI" id="CHEBI:15378"/>
        <dbReference type="ChEBI" id="CHEBI:57455"/>
        <dbReference type="ChEBI" id="CHEBI:195366"/>
        <dbReference type="EC" id="3.5.4.9"/>
    </reaction>
</comment>
<dbReference type="CDD" id="cd01080">
    <property type="entry name" value="NAD_bind_m-THF_DH_Cyclohyd"/>
    <property type="match status" value="1"/>
</dbReference>
<dbReference type="Proteomes" id="UP000646579">
    <property type="component" value="Unassembled WGS sequence"/>
</dbReference>
<evidence type="ECO:0000256" key="10">
    <source>
        <dbReference type="ARBA" id="ARBA00023167"/>
    </source>
</evidence>
<dbReference type="SUPFAM" id="SSF51735">
    <property type="entry name" value="NAD(P)-binding Rossmann-fold domains"/>
    <property type="match status" value="1"/>
</dbReference>
<evidence type="ECO:0000256" key="12">
    <source>
        <dbReference type="HAMAP-Rule" id="MF_01576"/>
    </source>
</evidence>
<evidence type="ECO:0000256" key="9">
    <source>
        <dbReference type="ARBA" id="ARBA00023102"/>
    </source>
</evidence>
<evidence type="ECO:0000256" key="8">
    <source>
        <dbReference type="ARBA" id="ARBA00023002"/>
    </source>
</evidence>
<keyword evidence="11 12" id="KW-0511">Multifunctional enzyme</keyword>
<evidence type="ECO:0000256" key="11">
    <source>
        <dbReference type="ARBA" id="ARBA00023268"/>
    </source>
</evidence>
<feature type="domain" description="Tetrahydrofolate dehydrogenase/cyclohydrolase NAD(P)-binding" evidence="14">
    <location>
        <begin position="140"/>
        <end position="286"/>
    </location>
</feature>
<feature type="binding site" evidence="12">
    <location>
        <position position="232"/>
    </location>
    <ligand>
        <name>NADP(+)</name>
        <dbReference type="ChEBI" id="CHEBI:58349"/>
    </ligand>
</feature>
<comment type="subunit">
    <text evidence="2 12">Homodimer.</text>
</comment>